<evidence type="ECO:0000259" key="2">
    <source>
        <dbReference type="Pfam" id="PF00391"/>
    </source>
</evidence>
<dbReference type="PANTHER" id="PTHR43615:SF1">
    <property type="entry name" value="PPDK_N DOMAIN-CONTAINING PROTEIN"/>
    <property type="match status" value="1"/>
</dbReference>
<proteinExistence type="predicted"/>
<dbReference type="Proteomes" id="UP000693672">
    <property type="component" value="Unassembled WGS sequence"/>
</dbReference>
<dbReference type="Pfam" id="PF00391">
    <property type="entry name" value="PEP-utilizers"/>
    <property type="match status" value="1"/>
</dbReference>
<dbReference type="RefSeq" id="WP_218092298.1">
    <property type="nucleotide sequence ID" value="NZ_CAJVAS010000009.1"/>
</dbReference>
<protein>
    <submittedName>
        <fullName evidence="3">Chondramide synthase cmdD</fullName>
    </submittedName>
</protein>
<dbReference type="InterPro" id="IPR008279">
    <property type="entry name" value="PEP-util_enz_mobile_dom"/>
</dbReference>
<feature type="region of interest" description="Disordered" evidence="1">
    <location>
        <begin position="384"/>
        <end position="413"/>
    </location>
</feature>
<sequence>MAITQSFQNELLLGEEDKKQGFWVQDDVHLPHAITPLFASFMAPAVSEGTKRAFHNLQFPLEQFRFKLADGRIYQQNVPFPGDPEQRHKAHKEVVAALLPIQKERLTGFVENEFLPFYRKLDDYRNTTSTLEVARARVMELFDFYRRAWQLHFEIVMPRGGFLALEHMYGQLTGEADTTVVYDLLTGVMNKSLETDRALWRLADQAKGDPLARAALTAQPAESGYAARLEETEGGRELLRQLRLVLEEYGHRSANSHEFADETWAENPEYALRIIASYLQKDYNFDEQFARIVKEREARAEALLAKLPEGELKERFAAMYQWALDSWGLDEDHHFYIDAMLPAKSRPFLLQVGELLVECGAIADREDVFHLYLDELLDVLSTPSAQQGKVEQRKQEHEANKRKKVPPFYGEPPKQPLDPALERVFGGKAPDIREQERTFTGYAASQGVYTGTVKVVSGPDDFGKVEHGDILVCRTTTPPWTALFSIVGAIVTDTGGILSHAGTVAREYKLPAVVGSKVATSVLKDGDRVTVDGSKGVVHFGQA</sequence>
<evidence type="ECO:0000313" key="4">
    <source>
        <dbReference type="Proteomes" id="UP000693672"/>
    </source>
</evidence>
<dbReference type="EMBL" id="CAJVAS010000009">
    <property type="protein sequence ID" value="CAG7623379.1"/>
    <property type="molecule type" value="Genomic_DNA"/>
</dbReference>
<feature type="domain" description="PEP-utilising enzyme mobile" evidence="2">
    <location>
        <begin position="466"/>
        <end position="536"/>
    </location>
</feature>
<feature type="compositionally biased region" description="Basic and acidic residues" evidence="1">
    <location>
        <begin position="390"/>
        <end position="399"/>
    </location>
</feature>
<organism evidence="3 4">
    <name type="scientific">Paenibacillus solanacearum</name>
    <dbReference type="NCBI Taxonomy" id="2048548"/>
    <lineage>
        <taxon>Bacteria</taxon>
        <taxon>Bacillati</taxon>
        <taxon>Bacillota</taxon>
        <taxon>Bacilli</taxon>
        <taxon>Bacillales</taxon>
        <taxon>Paenibacillaceae</taxon>
        <taxon>Paenibacillus</taxon>
    </lineage>
</organism>
<gene>
    <name evidence="3" type="primary">cmdD</name>
    <name evidence="3" type="ORF">PAESOLCIP111_02515</name>
</gene>
<accession>A0A916K4G3</accession>
<name>A0A916K4G3_9BACL</name>
<evidence type="ECO:0000313" key="3">
    <source>
        <dbReference type="EMBL" id="CAG7623379.1"/>
    </source>
</evidence>
<dbReference type="PANTHER" id="PTHR43615">
    <property type="entry name" value="PHOSPHOENOLPYRUVATE SYNTHASE-RELATED"/>
    <property type="match status" value="1"/>
</dbReference>
<reference evidence="3" key="1">
    <citation type="submission" date="2021-06" db="EMBL/GenBank/DDBJ databases">
        <authorList>
            <person name="Criscuolo A."/>
        </authorList>
    </citation>
    <scope>NUCLEOTIDE SEQUENCE</scope>
    <source>
        <strain evidence="3">CIP111600</strain>
    </source>
</reference>
<dbReference type="GO" id="GO:0016772">
    <property type="term" value="F:transferase activity, transferring phosphorus-containing groups"/>
    <property type="evidence" value="ECO:0007669"/>
    <property type="project" value="InterPro"/>
</dbReference>
<dbReference type="AlphaFoldDB" id="A0A916K4G3"/>
<comment type="caution">
    <text evidence="3">The sequence shown here is derived from an EMBL/GenBank/DDBJ whole genome shotgun (WGS) entry which is preliminary data.</text>
</comment>
<keyword evidence="4" id="KW-1185">Reference proteome</keyword>
<evidence type="ECO:0000256" key="1">
    <source>
        <dbReference type="SAM" id="MobiDB-lite"/>
    </source>
</evidence>
<dbReference type="InterPro" id="IPR051549">
    <property type="entry name" value="PEP_Utilizing_Enz"/>
</dbReference>